<protein>
    <submittedName>
        <fullName evidence="2">FBL4 protein</fullName>
    </submittedName>
</protein>
<evidence type="ECO:0000313" key="3">
    <source>
        <dbReference type="Proteomes" id="UP000604046"/>
    </source>
</evidence>
<dbReference type="PANTHER" id="PTHR13382">
    <property type="entry name" value="MITOCHONDRIAL ATP SYNTHASE COUPLING FACTOR B"/>
    <property type="match status" value="1"/>
</dbReference>
<feature type="compositionally biased region" description="Basic and acidic residues" evidence="1">
    <location>
        <begin position="648"/>
        <end position="661"/>
    </location>
</feature>
<dbReference type="Proteomes" id="UP000604046">
    <property type="component" value="Unassembled WGS sequence"/>
</dbReference>
<dbReference type="PANTHER" id="PTHR13382:SF46">
    <property type="entry name" value="LEUCINE-RICH REPEAT-CONTAINING PROTEIN"/>
    <property type="match status" value="1"/>
</dbReference>
<gene>
    <name evidence="2" type="primary">FBL4</name>
    <name evidence="2" type="ORF">SNAT2548_LOCUS9600</name>
</gene>
<evidence type="ECO:0000256" key="1">
    <source>
        <dbReference type="SAM" id="MobiDB-lite"/>
    </source>
</evidence>
<dbReference type="InterPro" id="IPR050648">
    <property type="entry name" value="F-box_LRR-repeat"/>
</dbReference>
<accession>A0A812KRW1</accession>
<dbReference type="SUPFAM" id="SSF52047">
    <property type="entry name" value="RNI-like"/>
    <property type="match status" value="1"/>
</dbReference>
<keyword evidence="3" id="KW-1185">Reference proteome</keyword>
<dbReference type="InterPro" id="IPR032675">
    <property type="entry name" value="LRR_dom_sf"/>
</dbReference>
<proteinExistence type="predicted"/>
<dbReference type="OrthoDB" id="2585512at2759"/>
<dbReference type="EMBL" id="CAJNDS010000763">
    <property type="protein sequence ID" value="CAE7232319.1"/>
    <property type="molecule type" value="Genomic_DNA"/>
</dbReference>
<feature type="compositionally biased region" description="Low complexity" evidence="1">
    <location>
        <begin position="20"/>
        <end position="30"/>
    </location>
</feature>
<dbReference type="Gene3D" id="3.80.10.10">
    <property type="entry name" value="Ribonuclease Inhibitor"/>
    <property type="match status" value="1"/>
</dbReference>
<comment type="caution">
    <text evidence="2">The sequence shown here is derived from an EMBL/GenBank/DDBJ whole genome shotgun (WGS) entry which is preliminary data.</text>
</comment>
<name>A0A812KRW1_9DINO</name>
<organism evidence="2 3">
    <name type="scientific">Symbiodinium natans</name>
    <dbReference type="NCBI Taxonomy" id="878477"/>
    <lineage>
        <taxon>Eukaryota</taxon>
        <taxon>Sar</taxon>
        <taxon>Alveolata</taxon>
        <taxon>Dinophyceae</taxon>
        <taxon>Suessiales</taxon>
        <taxon>Symbiodiniaceae</taxon>
        <taxon>Symbiodinium</taxon>
    </lineage>
</organism>
<feature type="region of interest" description="Disordered" evidence="1">
    <location>
        <begin position="646"/>
        <end position="674"/>
    </location>
</feature>
<dbReference type="GO" id="GO:0005737">
    <property type="term" value="C:cytoplasm"/>
    <property type="evidence" value="ECO:0007669"/>
    <property type="project" value="TreeGrafter"/>
</dbReference>
<sequence length="794" mass="88005">MASEDVQDEQVSADTEESPDSASAHAEAAAFFRSPNDPGHVATLSTRYSRRFSIEAAEDRAITFEQLAEVLNYALSACGNWQDLSETSREPKAETSKPKALMCSGLDHYDIVSWVLRPLAETTRCSFVETIAAHVQEPECYLTFFFGQPVQDILQCVRQHLRTKHLSDDTPYWAWAYAHRHGQDDVLPDKLHHSPAWFAMSKTSGILLVLGTTSVPFSRTWCLMEITLAVLERQQALDIAACSLEGVKVLTQQLTEPERRTEHRTPGTGFKQKSLREQSFPAEMLLAALDIGLERSDASSKLDRNRILYKFLEERGVEVSGSVPLHRLLEKVNVKLRALFASLMWLPLLETDSGRLPRTRSALADSIRANTGKDSLDLSFCASRIDDAHLAALARSLHKNLATLELNFSMCSHITVKGVEELAKCLPAKLRNVRLNFKLCSDIGQGGVDALSNSLPAGLTSLQMNLACNSEIRSLASLCRGIRSVHSLKFLDLDLSFVEYLTDKSLLALAEMLNDLCSLKNLLLAFKGCKSVTDSGVTAVVEGLPSVTLLKLDLAFCNISDETIESLASRVHSMIDLGVLHISFQGCQNISEVSTAHLVHVLPISLKGAKLNLCETPLPMNVQKLCRRLATMRTWTWTAPLRASSSLKDSKESKESKESHGPQEPPLPQDSNISNISNSVDICADKPGLALRSLDLFVRRGFVQEPRMPRSRPEASGRESLWEKIAARTVTSDEDEARLRRTFSEPYKRPLKALLPKVAHRAKGSSIASMANPECMFSRPRTTHSGFSEPVWYP</sequence>
<dbReference type="AlphaFoldDB" id="A0A812KRW1"/>
<evidence type="ECO:0000313" key="2">
    <source>
        <dbReference type="EMBL" id="CAE7232319.1"/>
    </source>
</evidence>
<reference evidence="2" key="1">
    <citation type="submission" date="2021-02" db="EMBL/GenBank/DDBJ databases">
        <authorList>
            <person name="Dougan E. K."/>
            <person name="Rhodes N."/>
            <person name="Thang M."/>
            <person name="Chan C."/>
        </authorList>
    </citation>
    <scope>NUCLEOTIDE SEQUENCE</scope>
</reference>
<feature type="region of interest" description="Disordered" evidence="1">
    <location>
        <begin position="1"/>
        <end position="34"/>
    </location>
</feature>